<proteinExistence type="predicted"/>
<sequence length="59" mass="7086">MPRKDNVEYFNGRSMFKAGVPYDKCPYPKNLKADSRYKRWIAGWFDEQQATREAREKNP</sequence>
<gene>
    <name evidence="1" type="ORF">UFOVP616_43</name>
</gene>
<name>A0A6J5N1U1_9CAUD</name>
<evidence type="ECO:0008006" key="2">
    <source>
        <dbReference type="Google" id="ProtNLM"/>
    </source>
</evidence>
<accession>A0A6J5N1U1</accession>
<protein>
    <recommendedName>
        <fullName evidence="2">Ribosome modulation factor</fullName>
    </recommendedName>
</protein>
<reference evidence="1" key="1">
    <citation type="submission" date="2020-04" db="EMBL/GenBank/DDBJ databases">
        <authorList>
            <person name="Chiriac C."/>
            <person name="Salcher M."/>
            <person name="Ghai R."/>
            <person name="Kavagutti S V."/>
        </authorList>
    </citation>
    <scope>NUCLEOTIDE SEQUENCE</scope>
</reference>
<evidence type="ECO:0000313" key="1">
    <source>
        <dbReference type="EMBL" id="CAB4153054.1"/>
    </source>
</evidence>
<organism evidence="1">
    <name type="scientific">uncultured Caudovirales phage</name>
    <dbReference type="NCBI Taxonomy" id="2100421"/>
    <lineage>
        <taxon>Viruses</taxon>
        <taxon>Duplodnaviria</taxon>
        <taxon>Heunggongvirae</taxon>
        <taxon>Uroviricota</taxon>
        <taxon>Caudoviricetes</taxon>
        <taxon>Peduoviridae</taxon>
        <taxon>Maltschvirus</taxon>
        <taxon>Maltschvirus maltsch</taxon>
    </lineage>
</organism>
<dbReference type="EMBL" id="LR796590">
    <property type="protein sequence ID" value="CAB4153054.1"/>
    <property type="molecule type" value="Genomic_DNA"/>
</dbReference>